<evidence type="ECO:0000313" key="9">
    <source>
        <dbReference type="EMBL" id="HHO57877.1"/>
    </source>
</evidence>
<protein>
    <submittedName>
        <fullName evidence="9">Acyl-CoA dehydrogenase</fullName>
    </submittedName>
</protein>
<dbReference type="InterPro" id="IPR009075">
    <property type="entry name" value="AcylCo_DH/oxidase_C"/>
</dbReference>
<accession>A0A7C5WSP4</accession>
<evidence type="ECO:0000259" key="8">
    <source>
        <dbReference type="Pfam" id="PF18158"/>
    </source>
</evidence>
<dbReference type="InterPro" id="IPR036250">
    <property type="entry name" value="AcylCo_DH-like_C"/>
</dbReference>
<dbReference type="PANTHER" id="PTHR42707:SF2">
    <property type="entry name" value="ACD11 DEHYDROGENASE"/>
    <property type="match status" value="1"/>
</dbReference>
<evidence type="ECO:0000256" key="3">
    <source>
        <dbReference type="ARBA" id="ARBA00022630"/>
    </source>
</evidence>
<evidence type="ECO:0000256" key="2">
    <source>
        <dbReference type="ARBA" id="ARBA00009347"/>
    </source>
</evidence>
<evidence type="ECO:0000256" key="1">
    <source>
        <dbReference type="ARBA" id="ARBA00001974"/>
    </source>
</evidence>
<dbReference type="Gene3D" id="1.20.140.10">
    <property type="entry name" value="Butyryl-CoA Dehydrogenase, subunit A, domain 3"/>
    <property type="match status" value="1"/>
</dbReference>
<dbReference type="Proteomes" id="UP000886105">
    <property type="component" value="Unassembled WGS sequence"/>
</dbReference>
<evidence type="ECO:0000259" key="7">
    <source>
        <dbReference type="Pfam" id="PF02770"/>
    </source>
</evidence>
<dbReference type="InterPro" id="IPR052904">
    <property type="entry name" value="Acyl-CoA_dehydrogenase-like"/>
</dbReference>
<evidence type="ECO:0000256" key="5">
    <source>
        <dbReference type="RuleBase" id="RU362125"/>
    </source>
</evidence>
<dbReference type="Gene3D" id="2.40.110.20">
    <property type="match status" value="1"/>
</dbReference>
<organism evidence="9">
    <name type="scientific">Oceanithermus profundus</name>
    <dbReference type="NCBI Taxonomy" id="187137"/>
    <lineage>
        <taxon>Bacteria</taxon>
        <taxon>Thermotogati</taxon>
        <taxon>Deinococcota</taxon>
        <taxon>Deinococci</taxon>
        <taxon>Thermales</taxon>
        <taxon>Thermaceae</taxon>
        <taxon>Oceanithermus</taxon>
    </lineage>
</organism>
<comment type="caution">
    <text evidence="9">The sequence shown here is derived from an EMBL/GenBank/DDBJ whole genome shotgun (WGS) entry which is preliminary data.</text>
</comment>
<dbReference type="Pfam" id="PF02770">
    <property type="entry name" value="Acyl-CoA_dh_M"/>
    <property type="match status" value="1"/>
</dbReference>
<dbReference type="SUPFAM" id="SSF47203">
    <property type="entry name" value="Acyl-CoA dehydrogenase C-terminal domain-like"/>
    <property type="match status" value="1"/>
</dbReference>
<reference evidence="9" key="1">
    <citation type="journal article" date="2020" name="mSystems">
        <title>Genome- and Community-Level Interaction Insights into Carbon Utilization and Element Cycling Functions of Hydrothermarchaeota in Hydrothermal Sediment.</title>
        <authorList>
            <person name="Zhou Z."/>
            <person name="Liu Y."/>
            <person name="Xu W."/>
            <person name="Pan J."/>
            <person name="Luo Z.H."/>
            <person name="Li M."/>
        </authorList>
    </citation>
    <scope>NUCLEOTIDE SEQUENCE [LARGE SCALE GENOMIC DNA]</scope>
    <source>
        <strain evidence="9">HyVt-523</strain>
    </source>
</reference>
<dbReference type="Pfam" id="PF18158">
    <property type="entry name" value="AidB_N"/>
    <property type="match status" value="1"/>
</dbReference>
<comment type="cofactor">
    <cofactor evidence="1 5">
        <name>FAD</name>
        <dbReference type="ChEBI" id="CHEBI:57692"/>
    </cofactor>
</comment>
<dbReference type="EMBL" id="DRNZ01000116">
    <property type="protein sequence ID" value="HHO57877.1"/>
    <property type="molecule type" value="Genomic_DNA"/>
</dbReference>
<dbReference type="InterPro" id="IPR006089">
    <property type="entry name" value="Acyl-CoA_DH_CS"/>
</dbReference>
<comment type="similarity">
    <text evidence="2 5">Belongs to the acyl-CoA dehydrogenase family.</text>
</comment>
<keyword evidence="5" id="KW-0560">Oxidoreductase</keyword>
<evidence type="ECO:0000259" key="6">
    <source>
        <dbReference type="Pfam" id="PF00441"/>
    </source>
</evidence>
<dbReference type="SUPFAM" id="SSF56645">
    <property type="entry name" value="Acyl-CoA dehydrogenase NM domain-like"/>
    <property type="match status" value="1"/>
</dbReference>
<feature type="domain" description="Acyl-CoA oxidase/dehydrogenase middle" evidence="7">
    <location>
        <begin position="153"/>
        <end position="252"/>
    </location>
</feature>
<dbReference type="PROSITE" id="PS00073">
    <property type="entry name" value="ACYL_COA_DH_2"/>
    <property type="match status" value="1"/>
</dbReference>
<name>A0A7C5WSP4_9DEIN</name>
<evidence type="ECO:0000256" key="4">
    <source>
        <dbReference type="ARBA" id="ARBA00022827"/>
    </source>
</evidence>
<dbReference type="GO" id="GO:0003995">
    <property type="term" value="F:acyl-CoA dehydrogenase activity"/>
    <property type="evidence" value="ECO:0007669"/>
    <property type="project" value="InterPro"/>
</dbReference>
<dbReference type="Pfam" id="PF00441">
    <property type="entry name" value="Acyl-CoA_dh_1"/>
    <property type="match status" value="1"/>
</dbReference>
<feature type="domain" description="Adaptive response protein AidB N-terminal" evidence="8">
    <location>
        <begin position="9"/>
        <end position="146"/>
    </location>
</feature>
<dbReference type="InterPro" id="IPR041504">
    <property type="entry name" value="AidB_N"/>
</dbReference>
<keyword evidence="4 5" id="KW-0274">FAD</keyword>
<dbReference type="PANTHER" id="PTHR42707">
    <property type="entry name" value="ACYL-COA DEHYDROGENASE"/>
    <property type="match status" value="1"/>
</dbReference>
<dbReference type="InterPro" id="IPR009100">
    <property type="entry name" value="AcylCoA_DH/oxidase_NM_dom_sf"/>
</dbReference>
<keyword evidence="3 5" id="KW-0285">Flavoprotein</keyword>
<dbReference type="AlphaFoldDB" id="A0A7C5WSP4"/>
<proteinExistence type="inferred from homology"/>
<gene>
    <name evidence="9" type="ORF">ENJ85_01755</name>
</gene>
<dbReference type="InterPro" id="IPR006091">
    <property type="entry name" value="Acyl-CoA_Oxase/DH_mid-dom"/>
</dbReference>
<feature type="domain" description="Acyl-CoA dehydrogenase/oxidase C-terminal" evidence="6">
    <location>
        <begin position="264"/>
        <end position="422"/>
    </location>
</feature>
<sequence>MEHLSYAYGKNHYLEDPDLRAVLAHFWPEAREREAELADWGAFMGREVYEAAYHVDQGAEPVLVMHDLDGRRVDRVRLAPVQRQLLERLRPIMRPPYEGGSWHHHFALGYLLADPGLYCILTITHQVAYPLHKYAPDLSAWKERILYGDAWGATWMTEIQGGSDLGANRTSARREGDVWRLYAGDKYFASGAGLADAAVVTARPEGARAGPKGLALFLVPRLRADGELNFSVRRLKVKSGTRAVPSGEVELEGSEAYLIGRAEEGIYYTLETLTVSRLANAVAAMGIAAKAILEARERVRRREAFGRRLAEHPLVRRDLLELSLRQAGGLALAFWAVDAFDRAWADRPPYSERYHFARFLSHLAKNRTADHAAEITRLAMELFGGLGFLEEYAVARWHREALITPIWEGPSNIQALDLLEAMQKKQAHEPFLKALAARLEGRGEAGRAALDAARTAIDELAAAGPEDAQWAAKEALVRLADAAAAAALFGLAGAAGERYDALARLYVRRFLEHRGLPPGAQRQPELYDPANPA</sequence>